<keyword evidence="2" id="KW-1185">Reference proteome</keyword>
<name>A0ABQ4NHJ2_9RHOB</name>
<dbReference type="EMBL" id="BPFH01000001">
    <property type="protein sequence ID" value="GIT93751.1"/>
    <property type="molecule type" value="Genomic_DNA"/>
</dbReference>
<evidence type="ECO:0008006" key="3">
    <source>
        <dbReference type="Google" id="ProtNLM"/>
    </source>
</evidence>
<organism evidence="1 2">
    <name type="scientific">Jannaschia pagri</name>
    <dbReference type="NCBI Taxonomy" id="2829797"/>
    <lineage>
        <taxon>Bacteria</taxon>
        <taxon>Pseudomonadati</taxon>
        <taxon>Pseudomonadota</taxon>
        <taxon>Alphaproteobacteria</taxon>
        <taxon>Rhodobacterales</taxon>
        <taxon>Roseobacteraceae</taxon>
        <taxon>Jannaschia</taxon>
    </lineage>
</organism>
<evidence type="ECO:0000313" key="2">
    <source>
        <dbReference type="Proteomes" id="UP000786693"/>
    </source>
</evidence>
<proteinExistence type="predicted"/>
<accession>A0ABQ4NHJ2</accession>
<sequence>MVHTLPEYAKTVEDDKARAVIEMFPEMSDVMGAIPFMTAPGGSYRYQREGALPNNMAFRGINETPTDGHGVLNDLVEQTFPVAGNLDVDRVLVNRHGTDRRAREEAMMIKAKAKLWSDTFINGDNATQPREYTGLKTRLRAVNNSVDGTNYESRILANSVAAGGGPLSLAQLDLAISLVEDPTHLIMPKALKTRLPAAARDQGTTGFVTQDKDEMGKTITRYGELPILTGYEITPLGEFLPFNEVGFGGGAAVTSSIYVVSFREGGLCGLEVAPMEVTDFGLTEGAVYYRTNVEHDNGICLEGAYAALRMSSITNAPIQK</sequence>
<evidence type="ECO:0000313" key="1">
    <source>
        <dbReference type="EMBL" id="GIT93751.1"/>
    </source>
</evidence>
<dbReference type="RefSeq" id="WP_220747264.1">
    <property type="nucleotide sequence ID" value="NZ_BPFH01000001.1"/>
</dbReference>
<dbReference type="SUPFAM" id="SSF56563">
    <property type="entry name" value="Major capsid protein gp5"/>
    <property type="match status" value="1"/>
</dbReference>
<dbReference type="Pfam" id="PF20911">
    <property type="entry name" value="GP7"/>
    <property type="match status" value="1"/>
</dbReference>
<comment type="caution">
    <text evidence="1">The sequence shown here is derived from an EMBL/GenBank/DDBJ whole genome shotgun (WGS) entry which is preliminary data.</text>
</comment>
<reference evidence="1 2" key="1">
    <citation type="submission" date="2021-05" db="EMBL/GenBank/DDBJ databases">
        <title>Bacteria Genome sequencing.</title>
        <authorList>
            <person name="Takabe Y."/>
            <person name="Nakajima Y."/>
            <person name="Suzuki S."/>
            <person name="Shiozaki T."/>
        </authorList>
    </citation>
    <scope>NUCLEOTIDE SEQUENCE [LARGE SCALE GENOMIC DNA]</scope>
    <source>
        <strain evidence="1 2">AI_62</strain>
    </source>
</reference>
<dbReference type="InterPro" id="IPR048813">
    <property type="entry name" value="GP7-like"/>
</dbReference>
<protein>
    <recommendedName>
        <fullName evidence="3">Phage major capsid protein, HK97 family</fullName>
    </recommendedName>
</protein>
<gene>
    <name evidence="1" type="ORF">JANAI62_03740</name>
</gene>
<dbReference type="NCBIfam" id="NF045672">
    <property type="entry name" value="MCP_gp7_epsi_15"/>
    <property type="match status" value="1"/>
</dbReference>
<dbReference type="Proteomes" id="UP000786693">
    <property type="component" value="Unassembled WGS sequence"/>
</dbReference>